<evidence type="ECO:0000256" key="2">
    <source>
        <dbReference type="ARBA" id="ARBA00022649"/>
    </source>
</evidence>
<proteinExistence type="inferred from homology"/>
<protein>
    <recommendedName>
        <fullName evidence="3">Antitoxin</fullName>
    </recommendedName>
</protein>
<comment type="similarity">
    <text evidence="1 3">Belongs to the UPF0165 family.</text>
</comment>
<organism evidence="4">
    <name type="scientific">Candidatus Methanophagaceae archaeon ANME-1 ERB6</name>
    <dbReference type="NCBI Taxonomy" id="2759912"/>
    <lineage>
        <taxon>Archaea</taxon>
        <taxon>Methanobacteriati</taxon>
        <taxon>Methanobacteriota</taxon>
        <taxon>Stenosarchaea group</taxon>
        <taxon>Methanomicrobia</taxon>
        <taxon>Candidatus Methanophagales</taxon>
        <taxon>Candidatus Methanophagaceae</taxon>
    </lineage>
</organism>
<evidence type="ECO:0000313" key="4">
    <source>
        <dbReference type="EMBL" id="QNO53669.1"/>
    </source>
</evidence>
<accession>A0A7G9Z085</accession>
<dbReference type="Gene3D" id="4.10.1150.10">
    <property type="entry name" value="AF2212/PG0164-like"/>
    <property type="match status" value="1"/>
</dbReference>
<dbReference type="SUPFAM" id="SSF141694">
    <property type="entry name" value="AF2212/PG0164-like"/>
    <property type="match status" value="1"/>
</dbReference>
<dbReference type="Pfam" id="PF01954">
    <property type="entry name" value="AF2212-like"/>
    <property type="match status" value="1"/>
</dbReference>
<comment type="function">
    <text evidence="3">Antitoxin component of a type II toxin-antitoxin (TA) system.</text>
</comment>
<gene>
    <name evidence="4" type="ORF">DJFKIEJF_00033</name>
</gene>
<evidence type="ECO:0000256" key="3">
    <source>
        <dbReference type="RuleBase" id="RU368051"/>
    </source>
</evidence>
<sequence>MNMATRTKAIYEEGILKPLEKLDLKEGEEVEIELKKSITERTFGIIQLEHDEIEEIIEDTEYGSW</sequence>
<dbReference type="InterPro" id="IPR008203">
    <property type="entry name" value="AF2212-like"/>
</dbReference>
<dbReference type="AlphaFoldDB" id="A0A7G9Z085"/>
<dbReference type="InterPro" id="IPR024069">
    <property type="entry name" value="AF2212-like_dom_sf"/>
</dbReference>
<keyword evidence="2 3" id="KW-1277">Toxin-antitoxin system</keyword>
<dbReference type="EMBL" id="MT631548">
    <property type="protein sequence ID" value="QNO53669.1"/>
    <property type="molecule type" value="Genomic_DNA"/>
</dbReference>
<reference evidence="4" key="1">
    <citation type="submission" date="2020-06" db="EMBL/GenBank/DDBJ databases">
        <title>Unique genomic features of the anaerobic methanotrophic archaea.</title>
        <authorList>
            <person name="Chadwick G.L."/>
            <person name="Skennerton C.T."/>
            <person name="Laso-Perez R."/>
            <person name="Leu A.O."/>
            <person name="Speth D.R."/>
            <person name="Yu H."/>
            <person name="Morgan-Lang C."/>
            <person name="Hatzenpichler R."/>
            <person name="Goudeau D."/>
            <person name="Malmstrom R."/>
            <person name="Brazelton W.J."/>
            <person name="Woyke T."/>
            <person name="Hallam S.J."/>
            <person name="Tyson G.W."/>
            <person name="Wegener G."/>
            <person name="Boetius A."/>
            <person name="Orphan V."/>
        </authorList>
    </citation>
    <scope>NUCLEOTIDE SEQUENCE</scope>
</reference>
<name>A0A7G9Z085_9EURY</name>
<evidence type="ECO:0000256" key="1">
    <source>
        <dbReference type="ARBA" id="ARBA00006615"/>
    </source>
</evidence>